<feature type="compositionally biased region" description="Basic and acidic residues" evidence="1">
    <location>
        <begin position="493"/>
        <end position="513"/>
    </location>
</feature>
<evidence type="ECO:0000313" key="5">
    <source>
        <dbReference type="EMBL" id="CAL1527571.1"/>
    </source>
</evidence>
<reference evidence="5 6" key="1">
    <citation type="submission" date="2024-04" db="EMBL/GenBank/DDBJ databases">
        <authorList>
            <consortium name="Genoscope - CEA"/>
            <person name="William W."/>
        </authorList>
    </citation>
    <scope>NUCLEOTIDE SEQUENCE [LARGE SCALE GENOMIC DNA]</scope>
</reference>
<feature type="transmembrane region" description="Helical" evidence="2">
    <location>
        <begin position="288"/>
        <end position="308"/>
    </location>
</feature>
<feature type="compositionally biased region" description="Polar residues" evidence="1">
    <location>
        <begin position="520"/>
        <end position="543"/>
    </location>
</feature>
<feature type="chain" id="PRO_5043965570" description="GPR180/TMEM145 transmembrane domain-containing protein" evidence="3">
    <location>
        <begin position="22"/>
        <end position="559"/>
    </location>
</feature>
<dbReference type="EMBL" id="CAXITT010000019">
    <property type="protein sequence ID" value="CAL1527571.1"/>
    <property type="molecule type" value="Genomic_DNA"/>
</dbReference>
<evidence type="ECO:0000256" key="2">
    <source>
        <dbReference type="SAM" id="Phobius"/>
    </source>
</evidence>
<keyword evidence="2" id="KW-0472">Membrane</keyword>
<accession>A0AAV2H1L4</accession>
<feature type="transmembrane region" description="Helical" evidence="2">
    <location>
        <begin position="223"/>
        <end position="242"/>
    </location>
</feature>
<dbReference type="GO" id="GO:0019236">
    <property type="term" value="P:response to pheromone"/>
    <property type="evidence" value="ECO:0007669"/>
    <property type="project" value="InterPro"/>
</dbReference>
<evidence type="ECO:0000256" key="3">
    <source>
        <dbReference type="SAM" id="SignalP"/>
    </source>
</evidence>
<dbReference type="InterPro" id="IPR047831">
    <property type="entry name" value="GPR180/TMEM145"/>
</dbReference>
<feature type="region of interest" description="Disordered" evidence="1">
    <location>
        <begin position="493"/>
        <end position="559"/>
    </location>
</feature>
<protein>
    <recommendedName>
        <fullName evidence="4">GPR180/TMEM145 transmembrane domain-containing protein</fullName>
    </recommendedName>
</protein>
<evidence type="ECO:0000256" key="1">
    <source>
        <dbReference type="SAM" id="MobiDB-lite"/>
    </source>
</evidence>
<dbReference type="GO" id="GO:0007186">
    <property type="term" value="P:G protein-coupled receptor signaling pathway"/>
    <property type="evidence" value="ECO:0007669"/>
    <property type="project" value="InterPro"/>
</dbReference>
<dbReference type="InterPro" id="IPR019336">
    <property type="entry name" value="GPR180/TMEM145_TM"/>
</dbReference>
<keyword evidence="2" id="KW-1133">Transmembrane helix</keyword>
<feature type="transmembrane region" description="Helical" evidence="2">
    <location>
        <begin position="436"/>
        <end position="456"/>
    </location>
</feature>
<dbReference type="PANTHER" id="PTHR23252:SF43">
    <property type="entry name" value="INTIMAL THICKNESS RELATED RECEPTOR IRP DOMAIN-CONTAINING PROTEIN"/>
    <property type="match status" value="1"/>
</dbReference>
<feature type="transmembrane region" description="Helical" evidence="2">
    <location>
        <begin position="320"/>
        <end position="341"/>
    </location>
</feature>
<evidence type="ECO:0000313" key="6">
    <source>
        <dbReference type="Proteomes" id="UP001497497"/>
    </source>
</evidence>
<evidence type="ECO:0000259" key="4">
    <source>
        <dbReference type="Pfam" id="PF10192"/>
    </source>
</evidence>
<feature type="transmembrane region" description="Helical" evidence="2">
    <location>
        <begin position="391"/>
        <end position="416"/>
    </location>
</feature>
<keyword evidence="6" id="KW-1185">Reference proteome</keyword>
<dbReference type="PANTHER" id="PTHR23252">
    <property type="entry name" value="INTIMAL THICKNESS RECEPTOR-RELATED"/>
    <property type="match status" value="1"/>
</dbReference>
<feature type="compositionally biased region" description="Basic and acidic residues" evidence="1">
    <location>
        <begin position="544"/>
        <end position="559"/>
    </location>
</feature>
<comment type="caution">
    <text evidence="5">The sequence shown here is derived from an EMBL/GenBank/DDBJ whole genome shotgun (WGS) entry which is preliminary data.</text>
</comment>
<gene>
    <name evidence="5" type="ORF">GSLYS_00001742001</name>
</gene>
<feature type="signal peptide" evidence="3">
    <location>
        <begin position="1"/>
        <end position="21"/>
    </location>
</feature>
<keyword evidence="3" id="KW-0732">Signal</keyword>
<dbReference type="Pfam" id="PF10192">
    <property type="entry name" value="GPR180-TMEM145_TM"/>
    <property type="match status" value="1"/>
</dbReference>
<dbReference type="Proteomes" id="UP001497497">
    <property type="component" value="Unassembled WGS sequence"/>
</dbReference>
<sequence>MINVFNLALFLLVTMSPPTKSLHLAGTWNSNNFFLFLAKFGFQKTDPKELENTQGYIYGNITNSSISSSTKELTLVVVDSEYFLDFYGNSSLAPSLACPAMFKKIDQIAFDYICKPKGVEDFLRKIPCPTKKLCVDEDNPANVVPGYQFTYKVRDVQRPRFWYLSLVSCYRDTSGRKCEWHSSKDSEITINYDIWLVNGNPSVKGLNPFEHQFSFELHDVFEIHLIAFTSCVIIFLLWIYAFTSNQRHIITCLFTACICGELLSIMMNLTHVSIFAFNGIGAEWLGKIGTLLDLATQCLVMLLLILLAKGLGITTDQFKWRSVIFTLWAAYTLLNVFLYIWNLVEIDNIISNTDEWQTWPGYATLAFRIIVMFWFLYELRQTFGQTNRDDMSFVMHFGAFFLVWFSYLPALALVTLQVSPLWRYKTILSINYAVEILAYAVLVHLFWPARSILFLVEGERPLPTYDLEITGLLDDMQESTVFDHEGDEIKDSMLGRDKASASDQATKRGDIQMKSKKSLFKSTNGRSRASNGAMLSNGSLQFHQDNKAYDRNELDEKDL</sequence>
<feature type="domain" description="GPR180/TMEM145 transmembrane" evidence="4">
    <location>
        <begin position="228"/>
        <end position="442"/>
    </location>
</feature>
<organism evidence="5 6">
    <name type="scientific">Lymnaea stagnalis</name>
    <name type="common">Great pond snail</name>
    <name type="synonym">Helix stagnalis</name>
    <dbReference type="NCBI Taxonomy" id="6523"/>
    <lineage>
        <taxon>Eukaryota</taxon>
        <taxon>Metazoa</taxon>
        <taxon>Spiralia</taxon>
        <taxon>Lophotrochozoa</taxon>
        <taxon>Mollusca</taxon>
        <taxon>Gastropoda</taxon>
        <taxon>Heterobranchia</taxon>
        <taxon>Euthyneura</taxon>
        <taxon>Panpulmonata</taxon>
        <taxon>Hygrophila</taxon>
        <taxon>Lymnaeoidea</taxon>
        <taxon>Lymnaeidae</taxon>
        <taxon>Lymnaea</taxon>
    </lineage>
</organism>
<feature type="transmembrane region" description="Helical" evidence="2">
    <location>
        <begin position="249"/>
        <end position="276"/>
    </location>
</feature>
<proteinExistence type="predicted"/>
<feature type="transmembrane region" description="Helical" evidence="2">
    <location>
        <begin position="361"/>
        <end position="379"/>
    </location>
</feature>
<dbReference type="AlphaFoldDB" id="A0AAV2H1L4"/>
<keyword evidence="2" id="KW-0812">Transmembrane</keyword>
<name>A0AAV2H1L4_LYMST</name>